<protein>
    <submittedName>
        <fullName evidence="10">Lipoprotein</fullName>
    </submittedName>
</protein>
<evidence type="ECO:0000313" key="10">
    <source>
        <dbReference type="EMBL" id="GLW58312.1"/>
    </source>
</evidence>
<dbReference type="Pfam" id="PF17964">
    <property type="entry name" value="Big_10"/>
    <property type="match status" value="1"/>
</dbReference>
<keyword evidence="5" id="KW-0012">Acyltransferase</keyword>
<dbReference type="GO" id="GO:0071972">
    <property type="term" value="F:peptidoglycan L,D-transpeptidase activity"/>
    <property type="evidence" value="ECO:0007669"/>
    <property type="project" value="TreeGrafter"/>
</dbReference>
<keyword evidence="8" id="KW-0732">Signal</keyword>
<dbReference type="PANTHER" id="PTHR30582:SF2">
    <property type="entry name" value="L,D-TRANSPEPTIDASE YCIB-RELATED"/>
    <property type="match status" value="1"/>
</dbReference>
<name>A0A9W6PP66_9ACTN</name>
<dbReference type="Proteomes" id="UP001165143">
    <property type="component" value="Unassembled WGS sequence"/>
</dbReference>
<dbReference type="PANTHER" id="PTHR30582">
    <property type="entry name" value="L,D-TRANSPEPTIDASE"/>
    <property type="match status" value="1"/>
</dbReference>
<dbReference type="InterPro" id="IPR050979">
    <property type="entry name" value="LD-transpeptidase"/>
</dbReference>
<keyword evidence="3 7" id="KW-0133">Cell shape</keyword>
<gene>
    <name evidence="10" type="ORF">Kpho01_63230</name>
</gene>
<sequence length="400" mass="40794">MRRMSMVGAVLGGALLLTACSSGGAGGGAGGPAGGDAAGAPAAAPRASAAVLSIEPGDGAKDVAPGAVKVSVATGKLTGVTVTGQDGRPVDGALAADGLTWAPAAGALAVGATYRVHAEAADADGLAATASSTFTTLVPKRTVKVEDNVVTGQDFGVGMIISVNFGGLKVKDKAAAERAIVVEASDGTEVRGHWFDNDTRLDLRPAAYWKPGTTVQVHLRTKSVELAPGVYGATERDEHFTVARSRISEVDAAAHQMVVHEDGKPDQTVPIVAGTDDNPSWNGTMVISAKSRMEKMTSEGQTNLKGPGYEAMEPHAMRLTTSGTYLHGNPAARGAAGRANISHGCIGLPDTPEGSDDTPGGKVYNASKIGDVVVVRNSVKKQPLDPANGLSGWNLTWSQW</sequence>
<dbReference type="AlphaFoldDB" id="A0A9W6PP66"/>
<comment type="pathway">
    <text evidence="1 7">Cell wall biogenesis; peptidoglycan biosynthesis.</text>
</comment>
<comment type="caution">
    <text evidence="10">The sequence shown here is derived from an EMBL/GenBank/DDBJ whole genome shotgun (WGS) entry which is preliminary data.</text>
</comment>
<dbReference type="InterPro" id="IPR041280">
    <property type="entry name" value="Big_10"/>
</dbReference>
<dbReference type="Gene3D" id="2.40.440.10">
    <property type="entry name" value="L,D-transpeptidase catalytic domain-like"/>
    <property type="match status" value="1"/>
</dbReference>
<evidence type="ECO:0000256" key="3">
    <source>
        <dbReference type="ARBA" id="ARBA00022960"/>
    </source>
</evidence>
<evidence type="ECO:0000256" key="5">
    <source>
        <dbReference type="ARBA" id="ARBA00023315"/>
    </source>
</evidence>
<organism evidence="10 11">
    <name type="scientific">Kitasatospora phosalacinea</name>
    <dbReference type="NCBI Taxonomy" id="2065"/>
    <lineage>
        <taxon>Bacteria</taxon>
        <taxon>Bacillati</taxon>
        <taxon>Actinomycetota</taxon>
        <taxon>Actinomycetes</taxon>
        <taxon>Kitasatosporales</taxon>
        <taxon>Streptomycetaceae</taxon>
        <taxon>Kitasatospora</taxon>
    </lineage>
</organism>
<evidence type="ECO:0000256" key="7">
    <source>
        <dbReference type="PROSITE-ProRule" id="PRU01373"/>
    </source>
</evidence>
<dbReference type="InterPro" id="IPR005490">
    <property type="entry name" value="LD_TPept_cat_dom"/>
</dbReference>
<dbReference type="PROSITE" id="PS52029">
    <property type="entry name" value="LD_TPASE"/>
    <property type="match status" value="1"/>
</dbReference>
<feature type="active site" description="Nucleophile" evidence="7">
    <location>
        <position position="345"/>
    </location>
</feature>
<evidence type="ECO:0000256" key="8">
    <source>
        <dbReference type="SAM" id="SignalP"/>
    </source>
</evidence>
<dbReference type="EMBL" id="BSRX01000050">
    <property type="protein sequence ID" value="GLW58312.1"/>
    <property type="molecule type" value="Genomic_DNA"/>
</dbReference>
<dbReference type="PROSITE" id="PS51257">
    <property type="entry name" value="PROKAR_LIPOPROTEIN"/>
    <property type="match status" value="1"/>
</dbReference>
<dbReference type="InterPro" id="IPR038063">
    <property type="entry name" value="Transpep_catalytic_dom"/>
</dbReference>
<evidence type="ECO:0000313" key="11">
    <source>
        <dbReference type="Proteomes" id="UP001165143"/>
    </source>
</evidence>
<dbReference type="Gene3D" id="2.60.40.3710">
    <property type="match status" value="1"/>
</dbReference>
<dbReference type="GO" id="GO:0008360">
    <property type="term" value="P:regulation of cell shape"/>
    <property type="evidence" value="ECO:0007669"/>
    <property type="project" value="UniProtKB-UniRule"/>
</dbReference>
<feature type="domain" description="L,D-TPase catalytic" evidence="9">
    <location>
        <begin position="246"/>
        <end position="376"/>
    </location>
</feature>
<keyword evidence="10" id="KW-0449">Lipoprotein</keyword>
<dbReference type="CDD" id="cd16913">
    <property type="entry name" value="YkuD_like"/>
    <property type="match status" value="1"/>
</dbReference>
<feature type="signal peptide" evidence="8">
    <location>
        <begin position="1"/>
        <end position="24"/>
    </location>
</feature>
<evidence type="ECO:0000256" key="1">
    <source>
        <dbReference type="ARBA" id="ARBA00004752"/>
    </source>
</evidence>
<evidence type="ECO:0000256" key="2">
    <source>
        <dbReference type="ARBA" id="ARBA00022679"/>
    </source>
</evidence>
<evidence type="ECO:0000256" key="6">
    <source>
        <dbReference type="ARBA" id="ARBA00023316"/>
    </source>
</evidence>
<evidence type="ECO:0000259" key="9">
    <source>
        <dbReference type="PROSITE" id="PS52029"/>
    </source>
</evidence>
<dbReference type="SUPFAM" id="SSF141523">
    <property type="entry name" value="L,D-transpeptidase catalytic domain-like"/>
    <property type="match status" value="1"/>
</dbReference>
<keyword evidence="2" id="KW-0808">Transferase</keyword>
<dbReference type="GO" id="GO:0018104">
    <property type="term" value="P:peptidoglycan-protein cross-linking"/>
    <property type="evidence" value="ECO:0007669"/>
    <property type="project" value="TreeGrafter"/>
</dbReference>
<proteinExistence type="predicted"/>
<accession>A0A9W6PP66</accession>
<dbReference type="GO" id="GO:0016746">
    <property type="term" value="F:acyltransferase activity"/>
    <property type="evidence" value="ECO:0007669"/>
    <property type="project" value="UniProtKB-KW"/>
</dbReference>
<feature type="active site" description="Proton donor/acceptor" evidence="7">
    <location>
        <position position="327"/>
    </location>
</feature>
<dbReference type="Pfam" id="PF03734">
    <property type="entry name" value="YkuD"/>
    <property type="match status" value="1"/>
</dbReference>
<reference evidence="10" key="1">
    <citation type="submission" date="2023-02" db="EMBL/GenBank/DDBJ databases">
        <title>Kitasatospora phosalacinea NBRC 14362.</title>
        <authorList>
            <person name="Ichikawa N."/>
            <person name="Sato H."/>
            <person name="Tonouchi N."/>
        </authorList>
    </citation>
    <scope>NUCLEOTIDE SEQUENCE</scope>
    <source>
        <strain evidence="10">NBRC 14362</strain>
    </source>
</reference>
<dbReference type="Gene3D" id="2.60.40.3780">
    <property type="match status" value="1"/>
</dbReference>
<feature type="chain" id="PRO_5040906715" evidence="8">
    <location>
        <begin position="25"/>
        <end position="400"/>
    </location>
</feature>
<keyword evidence="4 7" id="KW-0573">Peptidoglycan synthesis</keyword>
<keyword evidence="6 7" id="KW-0961">Cell wall biogenesis/degradation</keyword>
<dbReference type="GO" id="GO:0071555">
    <property type="term" value="P:cell wall organization"/>
    <property type="evidence" value="ECO:0007669"/>
    <property type="project" value="UniProtKB-UniRule"/>
</dbReference>
<evidence type="ECO:0000256" key="4">
    <source>
        <dbReference type="ARBA" id="ARBA00022984"/>
    </source>
</evidence>
<dbReference type="GO" id="GO:0005576">
    <property type="term" value="C:extracellular region"/>
    <property type="evidence" value="ECO:0007669"/>
    <property type="project" value="TreeGrafter"/>
</dbReference>